<evidence type="ECO:0000256" key="3">
    <source>
        <dbReference type="ARBA" id="ARBA00022490"/>
    </source>
</evidence>
<evidence type="ECO:0000256" key="7">
    <source>
        <dbReference type="ARBA" id="ARBA00053157"/>
    </source>
</evidence>
<dbReference type="Pfam" id="PF14684">
    <property type="entry name" value="Tricorn_C1"/>
    <property type="match status" value="1"/>
</dbReference>
<feature type="region of interest" description="Disordered" evidence="11">
    <location>
        <begin position="1044"/>
        <end position="1072"/>
    </location>
</feature>
<dbReference type="AlphaFoldDB" id="A0A6F8ZIR0"/>
<dbReference type="CDD" id="cd07562">
    <property type="entry name" value="Peptidase_S41_TRI"/>
    <property type="match status" value="1"/>
</dbReference>
<reference evidence="13 14" key="1">
    <citation type="submission" date="2020-02" db="EMBL/GenBank/DDBJ databases">
        <authorList>
            <person name="Hogendoorn C."/>
        </authorList>
    </citation>
    <scope>NUCLEOTIDE SEQUENCE [LARGE SCALE GENOMIC DNA]</scope>
    <source>
        <strain evidence="13">R501</strain>
    </source>
</reference>
<dbReference type="Pfam" id="PF26550">
    <property type="entry name" value="Tricorn_2nd"/>
    <property type="match status" value="1"/>
</dbReference>
<dbReference type="SMART" id="SM00245">
    <property type="entry name" value="TSPc"/>
    <property type="match status" value="1"/>
</dbReference>
<dbReference type="PIRSF" id="PIRSF036421">
    <property type="entry name" value="Tricorn_protease"/>
    <property type="match status" value="1"/>
</dbReference>
<evidence type="ECO:0000256" key="5">
    <source>
        <dbReference type="ARBA" id="ARBA00022801"/>
    </source>
</evidence>
<evidence type="ECO:0000259" key="12">
    <source>
        <dbReference type="PROSITE" id="PS50106"/>
    </source>
</evidence>
<dbReference type="EC" id="3.4.21.-" evidence="8"/>
<feature type="active site" description="Charge relay system" evidence="9">
    <location>
        <position position="1009"/>
    </location>
</feature>
<dbReference type="SUPFAM" id="SSF69322">
    <property type="entry name" value="Tricorn protease domain 2"/>
    <property type="match status" value="1"/>
</dbReference>
<keyword evidence="5 8" id="KW-0378">Hydrolase</keyword>
<evidence type="ECO:0000256" key="8">
    <source>
        <dbReference type="PIRNR" id="PIRNR036421"/>
    </source>
</evidence>
<evidence type="ECO:0000256" key="11">
    <source>
        <dbReference type="SAM" id="MobiDB-lite"/>
    </source>
</evidence>
<evidence type="ECO:0000256" key="4">
    <source>
        <dbReference type="ARBA" id="ARBA00022670"/>
    </source>
</evidence>
<gene>
    <name evidence="13" type="primary">tri</name>
    <name evidence="13" type="ORF">R50_2380</name>
</gene>
<name>A0A6F8ZIR0_9FIRM</name>
<dbReference type="InterPro" id="IPR028204">
    <property type="entry name" value="Tricorn_C1"/>
</dbReference>
<dbReference type="GO" id="GO:0006508">
    <property type="term" value="P:proteolysis"/>
    <property type="evidence" value="ECO:0007669"/>
    <property type="project" value="UniProtKB-UniRule"/>
</dbReference>
<dbReference type="InterPro" id="IPR001478">
    <property type="entry name" value="PDZ"/>
</dbReference>
<dbReference type="PROSITE" id="PS50106">
    <property type="entry name" value="PDZ"/>
    <property type="match status" value="1"/>
</dbReference>
<dbReference type="KEGG" id="hfv:R50_2380"/>
<keyword evidence="4 8" id="KW-0645">Protease</keyword>
<evidence type="ECO:0000256" key="6">
    <source>
        <dbReference type="ARBA" id="ARBA00022825"/>
    </source>
</evidence>
<dbReference type="Pfam" id="PF14685">
    <property type="entry name" value="PDZ_Tricorn"/>
    <property type="match status" value="1"/>
</dbReference>
<dbReference type="Proteomes" id="UP000503399">
    <property type="component" value="Chromosome"/>
</dbReference>
<dbReference type="InterPro" id="IPR012393">
    <property type="entry name" value="Tricorn_protease"/>
</dbReference>
<evidence type="ECO:0000313" key="14">
    <source>
        <dbReference type="Proteomes" id="UP000503399"/>
    </source>
</evidence>
<organism evidence="13 14">
    <name type="scientific">Candidatus Hydrogenisulfobacillus filiaventi</name>
    <dbReference type="NCBI Taxonomy" id="2707344"/>
    <lineage>
        <taxon>Bacteria</taxon>
        <taxon>Bacillati</taxon>
        <taxon>Bacillota</taxon>
        <taxon>Clostridia</taxon>
        <taxon>Eubacteriales</taxon>
        <taxon>Clostridiales Family XVII. Incertae Sedis</taxon>
        <taxon>Candidatus Hydrogenisulfobacillus</taxon>
    </lineage>
</organism>
<sequence length="1072" mass="118731">MEQEQGYYRYPTVAAGQVVFVSEDDLWQVPLTGGTARRLTAGRASAGRPWLSPDGRWLVFAGREEGDTDLYLMPGSGGEARRITWLGAATQPAGWTADGRILLATNARRPFRNWVELWTLELEGGEPAPLGWGPASAAAFGPDGAVVLGRNTADPARWKRYRGGTRGVLWIRRSAGAAFEPFPVAEGNLASPMWIGDRIYFLSDHEGIGNLYSVAPDGSDLRRHTHHADYYARNASTDGTVIVYHAGAELWAYDPGRDLGWRIEVDYHSQRTQRQVRHPEASRFWTGFSLSPAGERLAVVSRGHLYTLGCWEGPVTEPGEPQGVRYRLPQWTDSGRIVVVSDAGGEEHLELLPADPPGPARAVTPPLGRITELAVAPDGRWAAAVNHRYEVWLINLEAADLDGAAVRIDRSEFGAPGGLAWSPDSRWLAYACPDSATTVPLRVCERESRAVRTITRPVIADSAPAWDPEGRYLYFLSARVFDPVYDTFKFDLGFPRGMRPYLLPLTRDTRSPFLPEPRPLTSPAGSGEGPGPVEVRIDFEGILDRVQAFPLPEGRYLQLAAGRNRIYYTTLPVEGSLDSSFYPGEPPARATLAMFDLETLKAEELGQHVTAFCLDREGRTLAVRSGRRLRVVKAGDKLDESKTQPGRESGLVDLDGRVVVTVDPPAEWEQMLREAWRLMRDNFWTPDMSGVDWEAVYARYRRLLPRVSTRSEFSDLMWEMQGELGTSHAYELGGDYRKEPEHRQGYLGADLRWDPDAGAWVVTAVVRGDSWAEDADSALAAPGVNLQPGDQLLAIDGRPLDPTLPPARALIDKGGKPVQLVWRRPGEPEPRRGVVQALKTEQPLYYRAWVEANRRRVHERSGGRVGYVHVPDMGPRGFAEFHRAYLAEYRRDGLIVDVRFNGGGHVSQLLLEQLARKRIGYDVPRYGQPIPYPAESVPGPIVALTNEYAGSDGDIFSHAFKLMGIGPLLGQRTWGGVIGISPRHPLVDGSVTTQPEYSFWFRDVGWGVENYGTEPDIPVANTPDDYRRGVDAQLERAIDEVLERLTKSPPALPDFGPRPSTAPPDRLPDPAA</sequence>
<dbReference type="Gene3D" id="2.130.10.10">
    <property type="entry name" value="YVTN repeat-like/Quinoprotein amine dehydrogenase"/>
    <property type="match status" value="1"/>
</dbReference>
<comment type="function">
    <text evidence="7">Degrades oligopeptides in a sequential manner.</text>
</comment>
<dbReference type="Pfam" id="PF26549">
    <property type="entry name" value="Tricorn_N"/>
    <property type="match status" value="1"/>
</dbReference>
<evidence type="ECO:0000256" key="10">
    <source>
        <dbReference type="PIRSR" id="PIRSR036421-3"/>
    </source>
</evidence>
<evidence type="ECO:0000256" key="1">
    <source>
        <dbReference type="ARBA" id="ARBA00004496"/>
    </source>
</evidence>
<dbReference type="Gene3D" id="3.90.226.10">
    <property type="entry name" value="2-enoyl-CoA Hydratase, Chain A, domain 1"/>
    <property type="match status" value="1"/>
</dbReference>
<feature type="active site" description="Charge relay system" evidence="9">
    <location>
        <position position="728"/>
    </location>
</feature>
<dbReference type="EMBL" id="LR778114">
    <property type="protein sequence ID" value="CAB1129877.1"/>
    <property type="molecule type" value="Genomic_DNA"/>
</dbReference>
<dbReference type="PANTHER" id="PTHR43253">
    <property type="entry name" value="TRICORN PROTEASE HOMOLOG 2-RELATED"/>
    <property type="match status" value="1"/>
</dbReference>
<dbReference type="GO" id="GO:0005737">
    <property type="term" value="C:cytoplasm"/>
    <property type="evidence" value="ECO:0007669"/>
    <property type="project" value="UniProtKB-SubCell"/>
</dbReference>
<dbReference type="Gene3D" id="3.30.750.44">
    <property type="match status" value="1"/>
</dbReference>
<feature type="site" description="Transition state stabilizer; via amide nitrogen" evidence="10">
    <location>
        <position position="952"/>
    </location>
</feature>
<dbReference type="FunFam" id="3.30.750.44:FF:000011">
    <property type="entry name" value="Tricorn protease homolog"/>
    <property type="match status" value="1"/>
</dbReference>
<evidence type="ECO:0000256" key="9">
    <source>
        <dbReference type="PIRSR" id="PIRSR036421-1"/>
    </source>
</evidence>
<dbReference type="InterPro" id="IPR036034">
    <property type="entry name" value="PDZ_sf"/>
</dbReference>
<dbReference type="PANTHER" id="PTHR43253:SF1">
    <property type="entry name" value="TRICORN PROTEASE HOMOLOG 2-RELATED"/>
    <property type="match status" value="1"/>
</dbReference>
<feature type="active site" description="Nucleophile" evidence="9">
    <location>
        <position position="951"/>
    </location>
</feature>
<keyword evidence="6 8" id="KW-0720">Serine protease</keyword>
<dbReference type="SUPFAM" id="SSF50156">
    <property type="entry name" value="PDZ domain-like"/>
    <property type="match status" value="1"/>
</dbReference>
<keyword evidence="14" id="KW-1185">Reference proteome</keyword>
<dbReference type="SUPFAM" id="SSF52096">
    <property type="entry name" value="ClpP/crotonase"/>
    <property type="match status" value="1"/>
</dbReference>
<evidence type="ECO:0000313" key="13">
    <source>
        <dbReference type="EMBL" id="CAB1129877.1"/>
    </source>
</evidence>
<proteinExistence type="inferred from homology"/>
<dbReference type="InterPro" id="IPR029045">
    <property type="entry name" value="ClpP/crotonase-like_dom_sf"/>
</dbReference>
<feature type="region of interest" description="Disordered" evidence="11">
    <location>
        <begin position="510"/>
        <end position="531"/>
    </location>
</feature>
<dbReference type="GO" id="GO:0008236">
    <property type="term" value="F:serine-type peptidase activity"/>
    <property type="evidence" value="ECO:0007669"/>
    <property type="project" value="UniProtKB-UniRule"/>
</dbReference>
<dbReference type="Gene3D" id="2.120.10.60">
    <property type="entry name" value="Tricorn protease N-terminal domain"/>
    <property type="match status" value="1"/>
</dbReference>
<dbReference type="Pfam" id="PF03572">
    <property type="entry name" value="Peptidase_S41"/>
    <property type="match status" value="1"/>
</dbReference>
<keyword evidence="3 8" id="KW-0963">Cytoplasm</keyword>
<comment type="similarity">
    <text evidence="2 8">Belongs to the peptidase S41B family.</text>
</comment>
<dbReference type="InterPro" id="IPR005151">
    <property type="entry name" value="Tail-specific_protease"/>
</dbReference>
<dbReference type="Gene3D" id="2.30.42.10">
    <property type="match status" value="1"/>
</dbReference>
<dbReference type="InterPro" id="IPR015943">
    <property type="entry name" value="WD40/YVTN_repeat-like_dom_sf"/>
</dbReference>
<dbReference type="SUPFAM" id="SSF69304">
    <property type="entry name" value="Tricorn protease N-terminal domain"/>
    <property type="match status" value="1"/>
</dbReference>
<feature type="domain" description="PDZ" evidence="12">
    <location>
        <begin position="744"/>
        <end position="826"/>
    </location>
</feature>
<protein>
    <recommendedName>
        <fullName evidence="8">Tricorn protease homolog</fullName>
        <ecNumber evidence="8">3.4.21.-</ecNumber>
    </recommendedName>
</protein>
<accession>A0A6F8ZIR0</accession>
<dbReference type="InterPro" id="IPR029414">
    <property type="entry name" value="Tricorn_PDZ"/>
</dbReference>
<evidence type="ECO:0000256" key="2">
    <source>
        <dbReference type="ARBA" id="ARBA00008524"/>
    </source>
</evidence>
<comment type="subcellular location">
    <subcellularLocation>
        <location evidence="1 8">Cytoplasm</location>
    </subcellularLocation>
</comment>